<organism evidence="1 2">
    <name type="scientific">Pleurodeles waltl</name>
    <name type="common">Iberian ribbed newt</name>
    <dbReference type="NCBI Taxonomy" id="8319"/>
    <lineage>
        <taxon>Eukaryota</taxon>
        <taxon>Metazoa</taxon>
        <taxon>Chordata</taxon>
        <taxon>Craniata</taxon>
        <taxon>Vertebrata</taxon>
        <taxon>Euteleostomi</taxon>
        <taxon>Amphibia</taxon>
        <taxon>Batrachia</taxon>
        <taxon>Caudata</taxon>
        <taxon>Salamandroidea</taxon>
        <taxon>Salamandridae</taxon>
        <taxon>Pleurodelinae</taxon>
        <taxon>Pleurodeles</taxon>
    </lineage>
</organism>
<gene>
    <name evidence="1" type="ORF">NDU88_000949</name>
</gene>
<name>A0AAV7Q291_PLEWA</name>
<evidence type="ECO:0000313" key="1">
    <source>
        <dbReference type="EMBL" id="KAJ1134498.1"/>
    </source>
</evidence>
<keyword evidence="2" id="KW-1185">Reference proteome</keyword>
<sequence>MLIRPATCWTAALRAASSPSLSAAPGLEILRLFRASETTVDHPRDATQRPLWRLNAGCRQDAVYSLALSVEIEHYFRENAGRVQSNIMLWAAGKAASWGHAKALLRQIEKEKQASITGLEARALLLEQELNQGGGVDRGWALELVREELRTLSLEEEQLLWHAS</sequence>
<accession>A0AAV7Q291</accession>
<protein>
    <submittedName>
        <fullName evidence="1">Uncharacterized protein</fullName>
    </submittedName>
</protein>
<proteinExistence type="predicted"/>
<comment type="caution">
    <text evidence="1">The sequence shown here is derived from an EMBL/GenBank/DDBJ whole genome shotgun (WGS) entry which is preliminary data.</text>
</comment>
<reference evidence="1" key="1">
    <citation type="journal article" date="2022" name="bioRxiv">
        <title>Sequencing and chromosome-scale assembly of the giantPleurodeles waltlgenome.</title>
        <authorList>
            <person name="Brown T."/>
            <person name="Elewa A."/>
            <person name="Iarovenko S."/>
            <person name="Subramanian E."/>
            <person name="Araus A.J."/>
            <person name="Petzold A."/>
            <person name="Susuki M."/>
            <person name="Suzuki K.-i.T."/>
            <person name="Hayashi T."/>
            <person name="Toyoda A."/>
            <person name="Oliveira C."/>
            <person name="Osipova E."/>
            <person name="Leigh N.D."/>
            <person name="Simon A."/>
            <person name="Yun M.H."/>
        </authorList>
    </citation>
    <scope>NUCLEOTIDE SEQUENCE</scope>
    <source>
        <strain evidence="1">20211129_DDA</strain>
        <tissue evidence="1">Liver</tissue>
    </source>
</reference>
<dbReference type="AlphaFoldDB" id="A0AAV7Q291"/>
<evidence type="ECO:0000313" key="2">
    <source>
        <dbReference type="Proteomes" id="UP001066276"/>
    </source>
</evidence>
<dbReference type="EMBL" id="JANPWB010000010">
    <property type="protein sequence ID" value="KAJ1134498.1"/>
    <property type="molecule type" value="Genomic_DNA"/>
</dbReference>
<dbReference type="Proteomes" id="UP001066276">
    <property type="component" value="Chromosome 6"/>
</dbReference>